<sequence>MALVSNLIRGCVDFIRLVFAEDGLIINVVIRHFKSEYSTQVCIQVGVLSISFDLNYGCII</sequence>
<evidence type="ECO:0000313" key="2">
    <source>
        <dbReference type="Proteomes" id="UP000829196"/>
    </source>
</evidence>
<name>A0A8T3BRQ1_DENNO</name>
<dbReference type="EMBL" id="JAGYWB010000007">
    <property type="protein sequence ID" value="KAI0516552.1"/>
    <property type="molecule type" value="Genomic_DNA"/>
</dbReference>
<comment type="caution">
    <text evidence="1">The sequence shown here is derived from an EMBL/GenBank/DDBJ whole genome shotgun (WGS) entry which is preliminary data.</text>
</comment>
<dbReference type="Proteomes" id="UP000829196">
    <property type="component" value="Unassembled WGS sequence"/>
</dbReference>
<accession>A0A8T3BRQ1</accession>
<gene>
    <name evidence="1" type="ORF">KFK09_009229</name>
</gene>
<evidence type="ECO:0000313" key="1">
    <source>
        <dbReference type="EMBL" id="KAI0516552.1"/>
    </source>
</evidence>
<protein>
    <submittedName>
        <fullName evidence="1">Uncharacterized protein</fullName>
    </submittedName>
</protein>
<proteinExistence type="predicted"/>
<organism evidence="1 2">
    <name type="scientific">Dendrobium nobile</name>
    <name type="common">Orchid</name>
    <dbReference type="NCBI Taxonomy" id="94219"/>
    <lineage>
        <taxon>Eukaryota</taxon>
        <taxon>Viridiplantae</taxon>
        <taxon>Streptophyta</taxon>
        <taxon>Embryophyta</taxon>
        <taxon>Tracheophyta</taxon>
        <taxon>Spermatophyta</taxon>
        <taxon>Magnoliopsida</taxon>
        <taxon>Liliopsida</taxon>
        <taxon>Asparagales</taxon>
        <taxon>Orchidaceae</taxon>
        <taxon>Epidendroideae</taxon>
        <taxon>Malaxideae</taxon>
        <taxon>Dendrobiinae</taxon>
        <taxon>Dendrobium</taxon>
    </lineage>
</organism>
<dbReference type="AlphaFoldDB" id="A0A8T3BRQ1"/>
<reference evidence="1" key="1">
    <citation type="journal article" date="2022" name="Front. Genet.">
        <title>Chromosome-Scale Assembly of the Dendrobium nobile Genome Provides Insights Into the Molecular Mechanism of the Biosynthesis of the Medicinal Active Ingredient of Dendrobium.</title>
        <authorList>
            <person name="Xu Q."/>
            <person name="Niu S.-C."/>
            <person name="Li K.-L."/>
            <person name="Zheng P.-J."/>
            <person name="Zhang X.-J."/>
            <person name="Jia Y."/>
            <person name="Liu Y."/>
            <person name="Niu Y.-X."/>
            <person name="Yu L.-H."/>
            <person name="Chen D.-F."/>
            <person name="Zhang G.-Q."/>
        </authorList>
    </citation>
    <scope>NUCLEOTIDE SEQUENCE</scope>
    <source>
        <tissue evidence="1">Leaf</tissue>
    </source>
</reference>
<dbReference type="OrthoDB" id="5559898at2759"/>
<keyword evidence="2" id="KW-1185">Reference proteome</keyword>